<dbReference type="PANTHER" id="PTHR42643:SF41">
    <property type="entry name" value="IONOTROPIC RECEPTOR 20A-RELATED"/>
    <property type="match status" value="1"/>
</dbReference>
<protein>
    <submittedName>
        <fullName evidence="10">LOW QUALITY PROTEIN: uncharacterized protein Ir94h</fullName>
    </submittedName>
</protein>
<evidence type="ECO:0000256" key="7">
    <source>
        <dbReference type="ARBA" id="ARBA00023180"/>
    </source>
</evidence>
<evidence type="ECO:0000256" key="8">
    <source>
        <dbReference type="SAM" id="Phobius"/>
    </source>
</evidence>
<keyword evidence="7" id="KW-0325">Glycoprotein</keyword>
<accession>A0A6P4J8Q1</accession>
<reference evidence="10" key="1">
    <citation type="submission" date="2025-08" db="UniProtKB">
        <authorList>
            <consortium name="RefSeq"/>
        </authorList>
    </citation>
    <scope>IDENTIFICATION</scope>
    <source>
        <strain evidence="10">14028-0561.14</strain>
        <tissue evidence="10">Whole fly</tissue>
    </source>
</reference>
<keyword evidence="2" id="KW-1003">Cell membrane</keyword>
<keyword evidence="9" id="KW-1185">Reference proteome</keyword>
<evidence type="ECO:0000256" key="4">
    <source>
        <dbReference type="ARBA" id="ARBA00022989"/>
    </source>
</evidence>
<evidence type="ECO:0000256" key="6">
    <source>
        <dbReference type="ARBA" id="ARBA00023170"/>
    </source>
</evidence>
<dbReference type="AlphaFoldDB" id="A0A6P4J8Q1"/>
<dbReference type="InterPro" id="IPR052192">
    <property type="entry name" value="Insect_Ionotropic_Sensory_Rcpt"/>
</dbReference>
<evidence type="ECO:0000256" key="3">
    <source>
        <dbReference type="ARBA" id="ARBA00022692"/>
    </source>
</evidence>
<proteinExistence type="predicted"/>
<dbReference type="GeneID" id="108081015"/>
<comment type="subcellular location">
    <subcellularLocation>
        <location evidence="1">Cell membrane</location>
        <topology evidence="1">Multi-pass membrane protein</topology>
    </subcellularLocation>
</comment>
<feature type="transmembrane region" description="Helical" evidence="8">
    <location>
        <begin position="526"/>
        <end position="548"/>
    </location>
</feature>
<feature type="transmembrane region" description="Helical" evidence="8">
    <location>
        <begin position="293"/>
        <end position="316"/>
    </location>
</feature>
<sequence>MLANFSLVPAPELFDLYGLVLPFLVPSETTVFYFNPSSPSCRWELLQRSQLYDHPQMVWQRAEVYSNLYSRHNSHIFVLACLSRTFYEWQLKSLATTLTRMRSVRVLIEMEGEESFFLASQVLSLCLQHSMLNVGLYFRSFSVFSYRVFPYFKLIKQRISEETQPLIFTNQLVDLGGYQLRVQPDLAPPNSILYRDLRGENRISGFLWQFILTFAENLGAGIEILYPPWSKPKVSTNEYMIELTRNGSSDFGVTPGNIMFKHAERFRDHSYPFMYSNWCTMLPMEKPLGTNSLFTHILSCGSATLLAAMYLVCFLVRPALIRLLKIIICNRLMRLFSRLFFLAMVCGCSAQLLSLLISPPIRSRIHSFDDLLGSSLKIFGMRNEFYFQEGDFRAKYAAAFHLTDSPDDLLDHRNYFNTSWAYTITSIKWLVIEAQQRHFAHPVFRFSEDLCFRWGSPYSLLIAQESIYRERLHHYIIMMVHQSGLIEHWITRSFYDMVKAGRITIKDYSLPRRVQPIQLQDLRLCWRVLGTLLLISFAAFALELLLFYTNVFLNSL</sequence>
<keyword evidence="3 8" id="KW-0812">Transmembrane</keyword>
<organism evidence="9 10">
    <name type="scientific">Drosophila kikkawai</name>
    <name type="common">Fruit fly</name>
    <dbReference type="NCBI Taxonomy" id="30033"/>
    <lineage>
        <taxon>Eukaryota</taxon>
        <taxon>Metazoa</taxon>
        <taxon>Ecdysozoa</taxon>
        <taxon>Arthropoda</taxon>
        <taxon>Hexapoda</taxon>
        <taxon>Insecta</taxon>
        <taxon>Pterygota</taxon>
        <taxon>Neoptera</taxon>
        <taxon>Endopterygota</taxon>
        <taxon>Diptera</taxon>
        <taxon>Brachycera</taxon>
        <taxon>Muscomorpha</taxon>
        <taxon>Ephydroidea</taxon>
        <taxon>Drosophilidae</taxon>
        <taxon>Drosophila</taxon>
        <taxon>Sophophora</taxon>
    </lineage>
</organism>
<evidence type="ECO:0000313" key="10">
    <source>
        <dbReference type="RefSeq" id="XP_017031444.3"/>
    </source>
</evidence>
<dbReference type="RefSeq" id="XP_017031444.3">
    <property type="nucleotide sequence ID" value="XM_017175955.3"/>
</dbReference>
<keyword evidence="5 8" id="KW-0472">Membrane</keyword>
<dbReference type="SUPFAM" id="SSF53850">
    <property type="entry name" value="Periplasmic binding protein-like II"/>
    <property type="match status" value="1"/>
</dbReference>
<evidence type="ECO:0000256" key="5">
    <source>
        <dbReference type="ARBA" id="ARBA00023136"/>
    </source>
</evidence>
<feature type="transmembrane region" description="Helical" evidence="8">
    <location>
        <begin position="336"/>
        <end position="357"/>
    </location>
</feature>
<gene>
    <name evidence="10" type="primary">Ir94h</name>
</gene>
<evidence type="ECO:0000256" key="2">
    <source>
        <dbReference type="ARBA" id="ARBA00022475"/>
    </source>
</evidence>
<keyword evidence="6" id="KW-0675">Receptor</keyword>
<dbReference type="OrthoDB" id="7845462at2759"/>
<dbReference type="GO" id="GO:0005886">
    <property type="term" value="C:plasma membrane"/>
    <property type="evidence" value="ECO:0007669"/>
    <property type="project" value="UniProtKB-SubCell"/>
</dbReference>
<dbReference type="Proteomes" id="UP001652661">
    <property type="component" value="Chromosome 3R"/>
</dbReference>
<evidence type="ECO:0000313" key="9">
    <source>
        <dbReference type="Proteomes" id="UP001652661"/>
    </source>
</evidence>
<evidence type="ECO:0000256" key="1">
    <source>
        <dbReference type="ARBA" id="ARBA00004651"/>
    </source>
</evidence>
<name>A0A6P4J8Q1_DROKI</name>
<keyword evidence="4 8" id="KW-1133">Transmembrane helix</keyword>
<dbReference type="PANTHER" id="PTHR42643">
    <property type="entry name" value="IONOTROPIC RECEPTOR 20A-RELATED"/>
    <property type="match status" value="1"/>
</dbReference>